<feature type="transmembrane region" description="Helical" evidence="1">
    <location>
        <begin position="129"/>
        <end position="149"/>
    </location>
</feature>
<sequence length="695" mass="76338">MDLLRHIDRMIGFESDNPVAAKFSRERIKSVRSTIGVYYLAIIAPFLGIATVTWNHTSTRIVAGVLIAAVVLRFRHWVLPVSDEQSEALNPVAARMTGFMVTLLSCAQSFFYLSLALRSNGLPRPDMEWLQILSLGLLAALTQGAALTGIIFASRVIFFAFVLPLVLAVLYLFGSANPPASASVVILTAVSLFLAENSHRIQLRLFKAQYDADAALTRMERTNLELIEARRGAQHQAETDSLTGLRSRLAFIHDIEAKLDGGQCGLLAVIDLNRFKPINDLYGHYAGDVVLRQVARRLQRATPAGTVVGRLGGDEFGVFIGGSSCLEELPDLLATCDRALVQLRKPMRLSNALVTVGGSAGACVLDGDAPDVGQALRDADAALYVAKREGLLTTKLFDREIREEHQRIHAIEAALMEAASIDQISLAYQPIFNLRTGELSSFEALARWDHPELGHISPAQFIPIAERLGTIRGLTLALLEKALDFASGWGTPHRLSFNLSAVHICSADAAQEIVDLLKRKGFPTAMLQFEITETAMLVDFDAARRNVDLLRESGCRIALDDFGAGFASLVYLREIPFDKVKIDGSLIKRARGQQGRDMLRGVIKMIAAMKLESVAEYIATIDDRETARELGAEYGQGFHLGRPLDEEATLELLSRHRDEPIANIHTLTNWELAQHEARILDATDGARSFPRNGSR</sequence>
<organism evidence="4 5">
    <name type="scientific">Qipengyuania flava</name>
    <dbReference type="NCBI Taxonomy" id="192812"/>
    <lineage>
        <taxon>Bacteria</taxon>
        <taxon>Pseudomonadati</taxon>
        <taxon>Pseudomonadota</taxon>
        <taxon>Alphaproteobacteria</taxon>
        <taxon>Sphingomonadales</taxon>
        <taxon>Erythrobacteraceae</taxon>
        <taxon>Qipengyuania</taxon>
    </lineage>
</organism>
<feature type="domain" description="EAL" evidence="2">
    <location>
        <begin position="408"/>
        <end position="657"/>
    </location>
</feature>
<dbReference type="PANTHER" id="PTHR33121">
    <property type="entry name" value="CYCLIC DI-GMP PHOSPHODIESTERASE PDEF"/>
    <property type="match status" value="1"/>
</dbReference>
<dbReference type="InterPro" id="IPR000160">
    <property type="entry name" value="GGDEF_dom"/>
</dbReference>
<evidence type="ECO:0000256" key="1">
    <source>
        <dbReference type="SAM" id="Phobius"/>
    </source>
</evidence>
<feature type="transmembrane region" description="Helical" evidence="1">
    <location>
        <begin position="156"/>
        <end position="174"/>
    </location>
</feature>
<dbReference type="Gene3D" id="3.20.20.450">
    <property type="entry name" value="EAL domain"/>
    <property type="match status" value="1"/>
</dbReference>
<protein>
    <recommendedName>
        <fullName evidence="6">EAL domain-containing protein</fullName>
    </recommendedName>
</protein>
<dbReference type="SMART" id="SM00052">
    <property type="entry name" value="EAL"/>
    <property type="match status" value="1"/>
</dbReference>
<proteinExistence type="predicted"/>
<evidence type="ECO:0000313" key="5">
    <source>
        <dbReference type="Proteomes" id="UP000290057"/>
    </source>
</evidence>
<dbReference type="Pfam" id="PF00563">
    <property type="entry name" value="EAL"/>
    <property type="match status" value="1"/>
</dbReference>
<feature type="transmembrane region" description="Helical" evidence="1">
    <location>
        <begin position="60"/>
        <end position="78"/>
    </location>
</feature>
<dbReference type="InterPro" id="IPR043128">
    <property type="entry name" value="Rev_trsase/Diguanyl_cyclase"/>
</dbReference>
<dbReference type="PANTHER" id="PTHR33121:SF70">
    <property type="entry name" value="SIGNALING PROTEIN YKOW"/>
    <property type="match status" value="1"/>
</dbReference>
<keyword evidence="5" id="KW-1185">Reference proteome</keyword>
<feature type="transmembrane region" description="Helical" evidence="1">
    <location>
        <begin position="99"/>
        <end position="117"/>
    </location>
</feature>
<dbReference type="PROSITE" id="PS50887">
    <property type="entry name" value="GGDEF"/>
    <property type="match status" value="1"/>
</dbReference>
<dbReference type="SUPFAM" id="SSF141868">
    <property type="entry name" value="EAL domain-like"/>
    <property type="match status" value="1"/>
</dbReference>
<reference evidence="4 5" key="1">
    <citation type="submission" date="2019-01" db="EMBL/GenBank/DDBJ databases">
        <title>Complete genome sequence of Erythrobacter flavus KJ5.</title>
        <authorList>
            <person name="Kanesaki Y."/>
            <person name="Brotosudarmo T."/>
            <person name="Moriuchi R."/>
            <person name="Awai K."/>
        </authorList>
    </citation>
    <scope>NUCLEOTIDE SEQUENCE [LARGE SCALE GENOMIC DNA]</scope>
    <source>
        <strain evidence="4 5">KJ5</strain>
    </source>
</reference>
<evidence type="ECO:0000313" key="4">
    <source>
        <dbReference type="EMBL" id="BBI20619.1"/>
    </source>
</evidence>
<dbReference type="EMBL" id="AP019389">
    <property type="protein sequence ID" value="BBI20619.1"/>
    <property type="molecule type" value="Genomic_DNA"/>
</dbReference>
<dbReference type="NCBIfam" id="TIGR00254">
    <property type="entry name" value="GGDEF"/>
    <property type="match status" value="1"/>
</dbReference>
<gene>
    <name evidence="4" type="ORF">EKJ_14660</name>
</gene>
<dbReference type="Gene3D" id="3.30.70.270">
    <property type="match status" value="1"/>
</dbReference>
<evidence type="ECO:0000259" key="3">
    <source>
        <dbReference type="PROSITE" id="PS50887"/>
    </source>
</evidence>
<dbReference type="CDD" id="cd01949">
    <property type="entry name" value="GGDEF"/>
    <property type="match status" value="1"/>
</dbReference>
<accession>A0A3T1CI06</accession>
<dbReference type="Proteomes" id="UP000290057">
    <property type="component" value="Chromosome"/>
</dbReference>
<evidence type="ECO:0008006" key="6">
    <source>
        <dbReference type="Google" id="ProtNLM"/>
    </source>
</evidence>
<dbReference type="CDD" id="cd01948">
    <property type="entry name" value="EAL"/>
    <property type="match status" value="1"/>
</dbReference>
<keyword evidence="1" id="KW-0472">Membrane</keyword>
<dbReference type="InterPro" id="IPR035919">
    <property type="entry name" value="EAL_sf"/>
</dbReference>
<name>A0A3T1CI06_9SPHN</name>
<dbReference type="InterPro" id="IPR029787">
    <property type="entry name" value="Nucleotide_cyclase"/>
</dbReference>
<keyword evidence="1" id="KW-0812">Transmembrane</keyword>
<dbReference type="SMART" id="SM00267">
    <property type="entry name" value="GGDEF"/>
    <property type="match status" value="1"/>
</dbReference>
<dbReference type="Pfam" id="PF00990">
    <property type="entry name" value="GGDEF"/>
    <property type="match status" value="1"/>
</dbReference>
<dbReference type="InterPro" id="IPR001633">
    <property type="entry name" value="EAL_dom"/>
</dbReference>
<keyword evidence="1" id="KW-1133">Transmembrane helix</keyword>
<dbReference type="GO" id="GO:0071111">
    <property type="term" value="F:cyclic-guanylate-specific phosphodiesterase activity"/>
    <property type="evidence" value="ECO:0007669"/>
    <property type="project" value="InterPro"/>
</dbReference>
<feature type="transmembrane region" description="Helical" evidence="1">
    <location>
        <begin position="35"/>
        <end position="54"/>
    </location>
</feature>
<evidence type="ECO:0000259" key="2">
    <source>
        <dbReference type="PROSITE" id="PS50883"/>
    </source>
</evidence>
<feature type="domain" description="GGDEF" evidence="3">
    <location>
        <begin position="263"/>
        <end position="399"/>
    </location>
</feature>
<dbReference type="SUPFAM" id="SSF55073">
    <property type="entry name" value="Nucleotide cyclase"/>
    <property type="match status" value="1"/>
</dbReference>
<dbReference type="PROSITE" id="PS50883">
    <property type="entry name" value="EAL"/>
    <property type="match status" value="1"/>
</dbReference>
<dbReference type="InterPro" id="IPR050706">
    <property type="entry name" value="Cyclic-di-GMP_PDE-like"/>
</dbReference>
<dbReference type="AlphaFoldDB" id="A0A3T1CI06"/>